<dbReference type="Proteomes" id="UP000191820">
    <property type="component" value="Chromosome"/>
</dbReference>
<accession>A0ABN4YND4</accession>
<organism evidence="1 2">
    <name type="scientific">Shewanella japonica</name>
    <dbReference type="NCBI Taxonomy" id="93973"/>
    <lineage>
        <taxon>Bacteria</taxon>
        <taxon>Pseudomonadati</taxon>
        <taxon>Pseudomonadota</taxon>
        <taxon>Gammaproteobacteria</taxon>
        <taxon>Alteromonadales</taxon>
        <taxon>Shewanellaceae</taxon>
        <taxon>Shewanella</taxon>
    </lineage>
</organism>
<protein>
    <recommendedName>
        <fullName evidence="3">Ankyrin repeat domain-containing protein</fullName>
    </recommendedName>
</protein>
<sequence>MKKWFLVLFIILSVSSYYFYRSHENGVTPEPLLNQSSENPASSPSSEVVDVAVNIKLTETEKELTPRQCKQFYGNFSAHIRDSHRILIDALAIELRGGATSDDLMQYSYMYTTSYKSYEDLIHLAKVKIAKESIEYTNKVGHVAEWKGFDSYLGMNKTELTVLANSLEPVGDTTSIYMPINTKDIKGVSREALISLHENDKSFNTYVASPLRFDDRSVVSPSILSVTHAQLFTTEEYQGLIAEHRFTAHELAVAINGQLPIEYIKLIIEQSDNIGGYPAFEQSDFAHYENIADIAVAQFNTEVLKLLAARGVTPNDSANTSGLNLAFSRLPDDPNSQITPKQSEMIEYLHQSGQKLKGHYSDDGKAFYSSGVNRFYIDFTDLDKTLMSKLNFQEVDSIEDEMNVPIELSKAFAEYGELKQVISQQSEQCADITRKEKNKEGFEPAKKMHDLISEIKNNSKHIAEELHQIDPLLYQKWNHQNRVRENGKKIELINLLRNKQYSEASDYVSANSLSQDETNYLFLHALQETDVYIDIWNARTDSTPPNNFYYFNSVTIEQAKGLYDRGFDFNLKDHEGSSLLAVSLKSEEVFKMLIGLEVTEDFTRLGRDLFDRVLDKSYKEGKLFSYINEVAQMVEVIEPSHFARIERLKRFYPQEYQTLIEIDKRLIPAEGTEMNKYR</sequence>
<evidence type="ECO:0000313" key="1">
    <source>
        <dbReference type="EMBL" id="ARD23745.1"/>
    </source>
</evidence>
<proteinExistence type="predicted"/>
<reference evidence="1 2" key="1">
    <citation type="submission" date="2017-03" db="EMBL/GenBank/DDBJ databases">
        <title>Genome sequencing of Shewanella japonica KCTC 22435.</title>
        <authorList>
            <person name="Kim K.M."/>
        </authorList>
    </citation>
    <scope>NUCLEOTIDE SEQUENCE [LARGE SCALE GENOMIC DNA]</scope>
    <source>
        <strain evidence="1 2">KCTC 22435</strain>
    </source>
</reference>
<evidence type="ECO:0008006" key="3">
    <source>
        <dbReference type="Google" id="ProtNLM"/>
    </source>
</evidence>
<dbReference type="EMBL" id="CP020472">
    <property type="protein sequence ID" value="ARD23745.1"/>
    <property type="molecule type" value="Genomic_DNA"/>
</dbReference>
<evidence type="ECO:0000313" key="2">
    <source>
        <dbReference type="Proteomes" id="UP000191820"/>
    </source>
</evidence>
<name>A0ABN4YND4_9GAMM</name>
<dbReference type="RefSeq" id="WP_080916726.1">
    <property type="nucleotide sequence ID" value="NZ_CP020472.1"/>
</dbReference>
<gene>
    <name evidence="1" type="ORF">SJ2017_3496</name>
</gene>
<keyword evidence="2" id="KW-1185">Reference proteome</keyword>